<protein>
    <submittedName>
        <fullName evidence="1">Uncharacterized protein</fullName>
    </submittedName>
</protein>
<dbReference type="Proteomes" id="UP000499080">
    <property type="component" value="Unassembled WGS sequence"/>
</dbReference>
<keyword evidence="2" id="KW-1185">Reference proteome</keyword>
<sequence length="99" mass="10875">MIKILDDRGAIRHKRPGILNNGVILLHGNTHIARKAAKVQVGGLLPSSPDLAPNLGYNHLSGTRLSSNSDVKTADENWINEKGRYFYQSVVKQDGPGFR</sequence>
<dbReference type="AlphaFoldDB" id="A0A4Y2FWA0"/>
<gene>
    <name evidence="1" type="ORF">AVEN_103190_1</name>
</gene>
<accession>A0A4Y2FWA0</accession>
<organism evidence="1 2">
    <name type="scientific">Araneus ventricosus</name>
    <name type="common">Orbweaver spider</name>
    <name type="synonym">Epeira ventricosa</name>
    <dbReference type="NCBI Taxonomy" id="182803"/>
    <lineage>
        <taxon>Eukaryota</taxon>
        <taxon>Metazoa</taxon>
        <taxon>Ecdysozoa</taxon>
        <taxon>Arthropoda</taxon>
        <taxon>Chelicerata</taxon>
        <taxon>Arachnida</taxon>
        <taxon>Araneae</taxon>
        <taxon>Araneomorphae</taxon>
        <taxon>Entelegynae</taxon>
        <taxon>Araneoidea</taxon>
        <taxon>Araneidae</taxon>
        <taxon>Araneus</taxon>
    </lineage>
</organism>
<comment type="caution">
    <text evidence="1">The sequence shown here is derived from an EMBL/GenBank/DDBJ whole genome shotgun (WGS) entry which is preliminary data.</text>
</comment>
<reference evidence="1 2" key="1">
    <citation type="journal article" date="2019" name="Sci. Rep.">
        <title>Orb-weaving spider Araneus ventricosus genome elucidates the spidroin gene catalogue.</title>
        <authorList>
            <person name="Kono N."/>
            <person name="Nakamura H."/>
            <person name="Ohtoshi R."/>
            <person name="Moran D.A.P."/>
            <person name="Shinohara A."/>
            <person name="Yoshida Y."/>
            <person name="Fujiwara M."/>
            <person name="Mori M."/>
            <person name="Tomita M."/>
            <person name="Arakawa K."/>
        </authorList>
    </citation>
    <scope>NUCLEOTIDE SEQUENCE [LARGE SCALE GENOMIC DNA]</scope>
</reference>
<name>A0A4Y2FWA0_ARAVE</name>
<proteinExistence type="predicted"/>
<evidence type="ECO:0000313" key="1">
    <source>
        <dbReference type="EMBL" id="GBM44725.1"/>
    </source>
</evidence>
<evidence type="ECO:0000313" key="2">
    <source>
        <dbReference type="Proteomes" id="UP000499080"/>
    </source>
</evidence>
<dbReference type="EMBL" id="BGPR01001074">
    <property type="protein sequence ID" value="GBM44725.1"/>
    <property type="molecule type" value="Genomic_DNA"/>
</dbReference>